<evidence type="ECO:0000313" key="2">
    <source>
        <dbReference type="EMBL" id="PQO28665.1"/>
    </source>
</evidence>
<dbReference type="Proteomes" id="UP000239388">
    <property type="component" value="Unassembled WGS sequence"/>
</dbReference>
<accession>A0A2S8F947</accession>
<reference evidence="2 3" key="1">
    <citation type="submission" date="2018-02" db="EMBL/GenBank/DDBJ databases">
        <title>Comparative genomes isolates from brazilian mangrove.</title>
        <authorList>
            <person name="Araujo J.E."/>
            <person name="Taketani R.G."/>
            <person name="Silva M.C.P."/>
            <person name="Loureco M.V."/>
            <person name="Andreote F.D."/>
        </authorList>
    </citation>
    <scope>NUCLEOTIDE SEQUENCE [LARGE SCALE GENOMIC DNA]</scope>
    <source>
        <strain evidence="2 3">NAP PRIS-MGV</strain>
    </source>
</reference>
<gene>
    <name evidence="2" type="ORF">C5Y98_23050</name>
</gene>
<proteinExistence type="predicted"/>
<feature type="region of interest" description="Disordered" evidence="1">
    <location>
        <begin position="200"/>
        <end position="223"/>
    </location>
</feature>
<dbReference type="EMBL" id="PUIB01000024">
    <property type="protein sequence ID" value="PQO28665.1"/>
    <property type="molecule type" value="Genomic_DNA"/>
</dbReference>
<comment type="caution">
    <text evidence="2">The sequence shown here is derived from an EMBL/GenBank/DDBJ whole genome shotgun (WGS) entry which is preliminary data.</text>
</comment>
<sequence>MSNKTLSLCLRLFVAGTSLVFCFLLGGDFVQGQELQMRLFNGQIEEVIPDNQKKLEKKLRKQAERTIREVIGFPDEIPEANTYPIITRSKSEHAYPRQIFVSAYIESWNECLFIIGNTEAPLEGDIMTNTYRSFKNLAPAGSGVGAGFSDCQVRVIALSKLYQEDLIREIARDLYRKIPDSMYNGTTRKYKLIPSAAAALNQKPQPSPELPGTENPMAPMELP</sequence>
<evidence type="ECO:0000256" key="1">
    <source>
        <dbReference type="SAM" id="MobiDB-lite"/>
    </source>
</evidence>
<dbReference type="AlphaFoldDB" id="A0A2S8F947"/>
<organism evidence="2 3">
    <name type="scientific">Blastopirellula marina</name>
    <dbReference type="NCBI Taxonomy" id="124"/>
    <lineage>
        <taxon>Bacteria</taxon>
        <taxon>Pseudomonadati</taxon>
        <taxon>Planctomycetota</taxon>
        <taxon>Planctomycetia</taxon>
        <taxon>Pirellulales</taxon>
        <taxon>Pirellulaceae</taxon>
        <taxon>Blastopirellula</taxon>
    </lineage>
</organism>
<protein>
    <submittedName>
        <fullName evidence="2">Uncharacterized protein</fullName>
    </submittedName>
</protein>
<evidence type="ECO:0000313" key="3">
    <source>
        <dbReference type="Proteomes" id="UP000239388"/>
    </source>
</evidence>
<name>A0A2S8F947_9BACT</name>